<evidence type="ECO:0000313" key="11">
    <source>
        <dbReference type="Proteomes" id="UP000683360"/>
    </source>
</evidence>
<evidence type="ECO:0000256" key="1">
    <source>
        <dbReference type="ARBA" id="ARBA00002219"/>
    </source>
</evidence>
<dbReference type="InterPro" id="IPR051941">
    <property type="entry name" value="BG_Antigen-Binding_Lectin"/>
</dbReference>
<keyword evidence="11" id="KW-1185">Reference proteome</keyword>
<dbReference type="InterPro" id="IPR008979">
    <property type="entry name" value="Galactose-bd-like_sf"/>
</dbReference>
<evidence type="ECO:0000313" key="10">
    <source>
        <dbReference type="EMBL" id="CAG2257466.1"/>
    </source>
</evidence>
<dbReference type="OrthoDB" id="6136676at2759"/>
<dbReference type="EMBL" id="CAJPWZ010003330">
    <property type="protein sequence ID" value="CAG2257466.1"/>
    <property type="molecule type" value="Genomic_DNA"/>
</dbReference>
<dbReference type="Pfam" id="PF22633">
    <property type="entry name" value="F5_F8_type_C_2"/>
    <property type="match status" value="1"/>
</dbReference>
<dbReference type="GO" id="GO:0001868">
    <property type="term" value="P:regulation of complement activation, lectin pathway"/>
    <property type="evidence" value="ECO:0007669"/>
    <property type="project" value="UniProtKB-ARBA"/>
</dbReference>
<comment type="function">
    <text evidence="1">Acts as a defensive agent. Recognizes blood group fucosylated oligosaccharides including A, B, H and Lewis B-type antigens. Does not recognize Lewis A antigen and has low affinity for monovalent haptens.</text>
</comment>
<protein>
    <recommendedName>
        <fullName evidence="9">Fucolectin tachylectin-4 pentraxin-1 domain-containing protein</fullName>
    </recommendedName>
</protein>
<evidence type="ECO:0000256" key="2">
    <source>
        <dbReference type="ARBA" id="ARBA00010147"/>
    </source>
</evidence>
<evidence type="ECO:0000259" key="9">
    <source>
        <dbReference type="SMART" id="SM00607"/>
    </source>
</evidence>
<dbReference type="PANTHER" id="PTHR45713">
    <property type="entry name" value="FTP DOMAIN-CONTAINING PROTEIN"/>
    <property type="match status" value="1"/>
</dbReference>
<keyword evidence="4" id="KW-0479">Metal-binding</keyword>
<comment type="caution">
    <text evidence="10">The sequence shown here is derived from an EMBL/GenBank/DDBJ whole genome shotgun (WGS) entry which is preliminary data.</text>
</comment>
<dbReference type="GO" id="GO:0046872">
    <property type="term" value="F:metal ion binding"/>
    <property type="evidence" value="ECO:0007669"/>
    <property type="project" value="UniProtKB-KW"/>
</dbReference>
<dbReference type="SUPFAM" id="SSF49785">
    <property type="entry name" value="Galactose-binding domain-like"/>
    <property type="match status" value="1"/>
</dbReference>
<keyword evidence="5" id="KW-0430">Lectin</keyword>
<keyword evidence="8" id="KW-0812">Transmembrane</keyword>
<proteinExistence type="inferred from homology"/>
<evidence type="ECO:0000256" key="6">
    <source>
        <dbReference type="ARBA" id="ARBA00022837"/>
    </source>
</evidence>
<feature type="transmembrane region" description="Helical" evidence="8">
    <location>
        <begin position="204"/>
        <end position="228"/>
    </location>
</feature>
<keyword evidence="6" id="KW-0106">Calcium</keyword>
<dbReference type="AlphaFoldDB" id="A0A8S3VQ30"/>
<evidence type="ECO:0000256" key="5">
    <source>
        <dbReference type="ARBA" id="ARBA00022734"/>
    </source>
</evidence>
<evidence type="ECO:0000256" key="7">
    <source>
        <dbReference type="ARBA" id="ARBA00023157"/>
    </source>
</evidence>
<gene>
    <name evidence="10" type="ORF">MEDL_68817</name>
</gene>
<feature type="domain" description="Fucolectin tachylectin-4 pentraxin-1" evidence="9">
    <location>
        <begin position="21"/>
        <end position="151"/>
    </location>
</feature>
<keyword evidence="8" id="KW-0472">Membrane</keyword>
<sequence>MGETRIYVIHLHNDRRNPYHLENVALGKESRQSSIRWNSSLNGPLQANDGSRNSISVGGGCSHTEFDTHNFWWAVDLEVEFIIEIVTIYGRTDCCTERLRDFDILLYNPSDASWDGYDQGTQNCVIIKLEKLQEPDCPCSCKNHHNEQPKTSQDIQKHTKEELRQILQPQITELQNEMKLDKKNISRWKRNYISVADKRESARYMGIVGVVVLGAIVGTVVLLDLLSLQKHIRQIRRIRGQ</sequence>
<dbReference type="Proteomes" id="UP000683360">
    <property type="component" value="Unassembled WGS sequence"/>
</dbReference>
<dbReference type="PANTHER" id="PTHR45713:SF6">
    <property type="entry name" value="F5_8 TYPE C DOMAIN-CONTAINING PROTEIN"/>
    <property type="match status" value="1"/>
</dbReference>
<dbReference type="GO" id="GO:0042806">
    <property type="term" value="F:fucose binding"/>
    <property type="evidence" value="ECO:0007669"/>
    <property type="project" value="UniProtKB-ARBA"/>
</dbReference>
<dbReference type="SMART" id="SM00607">
    <property type="entry name" value="FTP"/>
    <property type="match status" value="1"/>
</dbReference>
<keyword evidence="7" id="KW-1015">Disulfide bond</keyword>
<reference evidence="10" key="1">
    <citation type="submission" date="2021-03" db="EMBL/GenBank/DDBJ databases">
        <authorList>
            <person name="Bekaert M."/>
        </authorList>
    </citation>
    <scope>NUCLEOTIDE SEQUENCE</scope>
</reference>
<dbReference type="Gene3D" id="2.60.120.260">
    <property type="entry name" value="Galactose-binding domain-like"/>
    <property type="match status" value="1"/>
</dbReference>
<comment type="subunit">
    <text evidence="3">Homotrimer.</text>
</comment>
<evidence type="ECO:0000256" key="3">
    <source>
        <dbReference type="ARBA" id="ARBA00011233"/>
    </source>
</evidence>
<accession>A0A8S3VQ30</accession>
<dbReference type="GO" id="GO:0010185">
    <property type="term" value="P:regulation of cellular defense response"/>
    <property type="evidence" value="ECO:0007669"/>
    <property type="project" value="UniProtKB-ARBA"/>
</dbReference>
<keyword evidence="8" id="KW-1133">Transmembrane helix</keyword>
<name>A0A8S3VQ30_MYTED</name>
<dbReference type="InterPro" id="IPR006585">
    <property type="entry name" value="FTP1"/>
</dbReference>
<organism evidence="10 11">
    <name type="scientific">Mytilus edulis</name>
    <name type="common">Blue mussel</name>
    <dbReference type="NCBI Taxonomy" id="6550"/>
    <lineage>
        <taxon>Eukaryota</taxon>
        <taxon>Metazoa</taxon>
        <taxon>Spiralia</taxon>
        <taxon>Lophotrochozoa</taxon>
        <taxon>Mollusca</taxon>
        <taxon>Bivalvia</taxon>
        <taxon>Autobranchia</taxon>
        <taxon>Pteriomorphia</taxon>
        <taxon>Mytilida</taxon>
        <taxon>Mytiloidea</taxon>
        <taxon>Mytilidae</taxon>
        <taxon>Mytilinae</taxon>
        <taxon>Mytilus</taxon>
    </lineage>
</organism>
<evidence type="ECO:0000256" key="4">
    <source>
        <dbReference type="ARBA" id="ARBA00022723"/>
    </source>
</evidence>
<evidence type="ECO:0000256" key="8">
    <source>
        <dbReference type="SAM" id="Phobius"/>
    </source>
</evidence>
<comment type="similarity">
    <text evidence="2">Belongs to the fucolectin family.</text>
</comment>